<evidence type="ECO:0000313" key="3">
    <source>
        <dbReference type="Proteomes" id="UP000000663"/>
    </source>
</evidence>
<accession>Q0W4V9</accession>
<dbReference type="KEGG" id="rci:RCIX1292"/>
<dbReference type="Pfam" id="PF03551">
    <property type="entry name" value="PadR"/>
    <property type="match status" value="1"/>
</dbReference>
<dbReference type="InterPro" id="IPR036388">
    <property type="entry name" value="WH-like_DNA-bd_sf"/>
</dbReference>
<dbReference type="OrthoDB" id="56053at2157"/>
<dbReference type="PATRIC" id="fig|351160.9.peg.1674"/>
<dbReference type="eggNOG" id="arCOG00001">
    <property type="taxonomic scope" value="Archaea"/>
</dbReference>
<organism evidence="2 3">
    <name type="scientific">Methanocella arvoryzae (strain DSM 22066 / NBRC 105507 / MRE50)</name>
    <dbReference type="NCBI Taxonomy" id="351160"/>
    <lineage>
        <taxon>Archaea</taxon>
        <taxon>Methanobacteriati</taxon>
        <taxon>Methanobacteriota</taxon>
        <taxon>Stenosarchaea group</taxon>
        <taxon>Methanomicrobia</taxon>
        <taxon>Methanocellales</taxon>
        <taxon>Methanocellaceae</taxon>
        <taxon>Methanocella</taxon>
    </lineage>
</organism>
<reference evidence="2 3" key="1">
    <citation type="journal article" date="2006" name="Science">
        <title>Genome of rice cluster I archaea -- the key methane producers in the rice rhizosphere.</title>
        <authorList>
            <person name="Erkel C."/>
            <person name="Kube M."/>
            <person name="Reinhardt R."/>
            <person name="Liesack W."/>
        </authorList>
    </citation>
    <scope>NUCLEOTIDE SEQUENCE [LARGE SCALE GENOMIC DNA]</scope>
    <source>
        <strain evidence="3">DSM 22066 / NBRC 105507 / MRE50</strain>
    </source>
</reference>
<dbReference type="RefSeq" id="WP_012035963.1">
    <property type="nucleotide sequence ID" value="NC_009464.1"/>
</dbReference>
<dbReference type="InterPro" id="IPR052509">
    <property type="entry name" value="Metal_resp_DNA-bind_regulator"/>
</dbReference>
<dbReference type="PANTHER" id="PTHR33169">
    <property type="entry name" value="PADR-FAMILY TRANSCRIPTIONAL REGULATOR"/>
    <property type="match status" value="1"/>
</dbReference>
<sequence>MQEDIDKWLKELKKGSTKLSILSLLRSGDKYGYELIHELEVRSGGIIIIKESNAYPALHTMEGDGLVESYWKETGEGIPPRKYYRITPRGREFLEGMIREWKRYVKAMDDIWGDGSGNK</sequence>
<name>Q0W4V9_METAR</name>
<keyword evidence="3" id="KW-1185">Reference proteome</keyword>
<dbReference type="SUPFAM" id="SSF46785">
    <property type="entry name" value="Winged helix' DNA-binding domain"/>
    <property type="match status" value="1"/>
</dbReference>
<dbReference type="Proteomes" id="UP000000663">
    <property type="component" value="Chromosome"/>
</dbReference>
<dbReference type="AlphaFoldDB" id="Q0W4V9"/>
<evidence type="ECO:0000313" key="2">
    <source>
        <dbReference type="EMBL" id="CAJ36584.1"/>
    </source>
</evidence>
<dbReference type="InterPro" id="IPR036390">
    <property type="entry name" value="WH_DNA-bd_sf"/>
</dbReference>
<evidence type="ECO:0000259" key="1">
    <source>
        <dbReference type="Pfam" id="PF03551"/>
    </source>
</evidence>
<gene>
    <name evidence="2" type="ORF">RCIX1292</name>
</gene>
<dbReference type="STRING" id="351160.RCIX1292"/>
<dbReference type="GeneID" id="5143595"/>
<proteinExistence type="predicted"/>
<dbReference type="InterPro" id="IPR005149">
    <property type="entry name" value="Tscrpt_reg_PadR_N"/>
</dbReference>
<feature type="domain" description="Transcription regulator PadR N-terminal" evidence="1">
    <location>
        <begin position="21"/>
        <end position="95"/>
    </location>
</feature>
<dbReference type="EMBL" id="AM114193">
    <property type="protein sequence ID" value="CAJ36584.1"/>
    <property type="molecule type" value="Genomic_DNA"/>
</dbReference>
<protein>
    <submittedName>
        <fullName evidence="2">Transcription regulator (PadR-like family)</fullName>
    </submittedName>
</protein>
<dbReference type="PANTHER" id="PTHR33169:SF14">
    <property type="entry name" value="TRANSCRIPTIONAL REGULATOR RV3488"/>
    <property type="match status" value="1"/>
</dbReference>
<dbReference type="Gene3D" id="1.10.10.10">
    <property type="entry name" value="Winged helix-like DNA-binding domain superfamily/Winged helix DNA-binding domain"/>
    <property type="match status" value="1"/>
</dbReference>